<organism evidence="1 2">
    <name type="scientific">Armadillidium nasatum</name>
    <dbReference type="NCBI Taxonomy" id="96803"/>
    <lineage>
        <taxon>Eukaryota</taxon>
        <taxon>Metazoa</taxon>
        <taxon>Ecdysozoa</taxon>
        <taxon>Arthropoda</taxon>
        <taxon>Crustacea</taxon>
        <taxon>Multicrustacea</taxon>
        <taxon>Malacostraca</taxon>
        <taxon>Eumalacostraca</taxon>
        <taxon>Peracarida</taxon>
        <taxon>Isopoda</taxon>
        <taxon>Oniscidea</taxon>
        <taxon>Crinocheta</taxon>
        <taxon>Armadillidiidae</taxon>
        <taxon>Armadillidium</taxon>
    </lineage>
</organism>
<accession>A0A5N5SQW5</accession>
<protein>
    <submittedName>
        <fullName evidence="1">Uncharacterized protein</fullName>
    </submittedName>
</protein>
<comment type="caution">
    <text evidence="1">The sequence shown here is derived from an EMBL/GenBank/DDBJ whole genome shotgun (WGS) entry which is preliminary data.</text>
</comment>
<evidence type="ECO:0000313" key="2">
    <source>
        <dbReference type="Proteomes" id="UP000326759"/>
    </source>
</evidence>
<dbReference type="EMBL" id="SEYY01021417">
    <property type="protein sequence ID" value="KAB7496377.1"/>
    <property type="molecule type" value="Genomic_DNA"/>
</dbReference>
<gene>
    <name evidence="1" type="ORF">Anas_08497</name>
</gene>
<evidence type="ECO:0000313" key="1">
    <source>
        <dbReference type="EMBL" id="KAB7496377.1"/>
    </source>
</evidence>
<reference evidence="1 2" key="1">
    <citation type="journal article" date="2019" name="PLoS Biol.">
        <title>Sex chromosomes control vertical transmission of feminizing Wolbachia symbionts in an isopod.</title>
        <authorList>
            <person name="Becking T."/>
            <person name="Chebbi M.A."/>
            <person name="Giraud I."/>
            <person name="Moumen B."/>
            <person name="Laverre T."/>
            <person name="Caubet Y."/>
            <person name="Peccoud J."/>
            <person name="Gilbert C."/>
            <person name="Cordaux R."/>
        </authorList>
    </citation>
    <scope>NUCLEOTIDE SEQUENCE [LARGE SCALE GENOMIC DNA]</scope>
    <source>
        <strain evidence="1">ANa2</strain>
        <tissue evidence="1">Whole body excluding digestive tract and cuticle</tissue>
    </source>
</reference>
<name>A0A5N5SQW5_9CRUS</name>
<sequence length="460" mass="48326">MMQQHQAMIGQSMPQTMPQLHQGMGQLSFQGMRPGYRPNMAGTPMNNMMTNMNQQTIPGNLSSMKGTMVQGNGMSSIPVTIGVSMGQGVGPNGGIPGSQVAAGGASMGMMNTRPTMMQRTRPPNVNMGIPGMGMSTQMPPSRPEWRQMMMQQNQGGIMMGPGIRHGYQQIQQSGTMMGQGNQMIPMQRSQAHMMGMMSVQQNNPNIQHGSGPPMQGGGNMSASLNNPGMQSMQMGGRMPQHSMSTMAQNQVHLGMQMGQPGMQDVRNTNMSQQGHVGSPSNISQVAASNSNSMIPVGTAGGHSSLNAVGNSVTSGLNHISSTNMSHLAQQGGRSNLPSIRNTNPNHGTQQQHSLGMTSGTSIPGQHVQSLNQSGPNIANSQPGMMSKNISCSVSGNAINANANTNVMGGTSISQRPDSRGGGNVVTKNTVDPNISTHPPSNANTDFDIVFNDGEFAALLN</sequence>
<dbReference type="OrthoDB" id="10677514at2759"/>
<dbReference type="AlphaFoldDB" id="A0A5N5SQW5"/>
<keyword evidence="2" id="KW-1185">Reference proteome</keyword>
<dbReference type="Proteomes" id="UP000326759">
    <property type="component" value="Unassembled WGS sequence"/>
</dbReference>
<proteinExistence type="predicted"/>